<name>A0A093XCF6_TALMA</name>
<dbReference type="eggNOG" id="KOG1685">
    <property type="taxonomic scope" value="Eukaryota"/>
</dbReference>
<feature type="compositionally biased region" description="Basic and acidic residues" evidence="1">
    <location>
        <begin position="319"/>
        <end position="336"/>
    </location>
</feature>
<dbReference type="Pfam" id="PF00687">
    <property type="entry name" value="Ribosomal_L1"/>
    <property type="match status" value="1"/>
</dbReference>
<accession>A0A093XCF6</accession>
<comment type="caution">
    <text evidence="2">The sequence shown here is derived from an EMBL/GenBank/DDBJ whole genome shotgun (WGS) entry which is preliminary data.</text>
</comment>
<feature type="region of interest" description="Disordered" evidence="1">
    <location>
        <begin position="37"/>
        <end position="66"/>
    </location>
</feature>
<dbReference type="AlphaFoldDB" id="A0A093XCF6"/>
<sequence length="388" mass="43323">MPAATQALTTKVTSGTPYQLDDNQVLRASTALLRHIKSEQKDQEEASTKKTLIGDDDDESDAEGSPSTSELVWLVITTKKHVVDKNRLKPSKISIPNSLNKSSSLNICLITADPQRSVKDIIADPAFPSELSSRITKVIGLTKLRDRYKSFESRRQLLSEHDVFLADDRIIMRLVETLGKVFYQSSKRPIPIRIEQIEKVDGKRVKKDPKSKPSKDERKASFAPLQVVAKEIEKALNCAPVYLAPSTTTSVRVGSTKFTPEQLAENVKAVVNGLTEKFITKGWRNVKAIHVKGTSTMALPIWLADELWLDETDVLEQEEEKKAIENDKSGNKRRNPEEDDAARGQSKKTKKIKAAADEDEVSLKEKLQKRKSQALDEGKAPVKATKKK</sequence>
<dbReference type="InterPro" id="IPR028364">
    <property type="entry name" value="Ribosomal_uL1/biogenesis"/>
</dbReference>
<protein>
    <submittedName>
        <fullName evidence="2">Putative ribosome biogenesis protein C8F11.04</fullName>
    </submittedName>
</protein>
<dbReference type="InterPro" id="IPR016095">
    <property type="entry name" value="Ribosomal_uL1_3-a/b-sand"/>
</dbReference>
<dbReference type="EMBL" id="JPOX01000040">
    <property type="protein sequence ID" value="KFX42903.1"/>
    <property type="molecule type" value="Genomic_DNA"/>
</dbReference>
<dbReference type="FunFam" id="3.40.50.790:FF:000006">
    <property type="entry name" value="Electron transfer flavoprotein alpha-subunit"/>
    <property type="match status" value="1"/>
</dbReference>
<gene>
    <name evidence="2" type="ORF">GQ26_0400710</name>
</gene>
<feature type="region of interest" description="Disordered" evidence="1">
    <location>
        <begin position="319"/>
        <end position="388"/>
    </location>
</feature>
<dbReference type="CDD" id="cd00403">
    <property type="entry name" value="Ribosomal_L1"/>
    <property type="match status" value="1"/>
</dbReference>
<feature type="compositionally biased region" description="Basic and acidic residues" evidence="1">
    <location>
        <begin position="37"/>
        <end position="48"/>
    </location>
</feature>
<dbReference type="Gene3D" id="3.40.50.790">
    <property type="match status" value="1"/>
</dbReference>
<proteinExistence type="predicted"/>
<evidence type="ECO:0000256" key="1">
    <source>
        <dbReference type="SAM" id="MobiDB-lite"/>
    </source>
</evidence>
<organism evidence="2">
    <name type="scientific">Talaromyces marneffei PM1</name>
    <dbReference type="NCBI Taxonomy" id="1077442"/>
    <lineage>
        <taxon>Eukaryota</taxon>
        <taxon>Fungi</taxon>
        <taxon>Dikarya</taxon>
        <taxon>Ascomycota</taxon>
        <taxon>Pezizomycotina</taxon>
        <taxon>Eurotiomycetes</taxon>
        <taxon>Eurotiomycetidae</taxon>
        <taxon>Eurotiales</taxon>
        <taxon>Trichocomaceae</taxon>
        <taxon>Talaromyces</taxon>
        <taxon>Talaromyces sect. Talaromyces</taxon>
    </lineage>
</organism>
<dbReference type="Gene3D" id="3.30.190.20">
    <property type="match status" value="1"/>
</dbReference>
<dbReference type="InterPro" id="IPR023674">
    <property type="entry name" value="Ribosomal_uL1-like"/>
</dbReference>
<dbReference type="SUPFAM" id="SSF56808">
    <property type="entry name" value="Ribosomal protein L1"/>
    <property type="match status" value="1"/>
</dbReference>
<evidence type="ECO:0000313" key="2">
    <source>
        <dbReference type="EMBL" id="KFX42903.1"/>
    </source>
</evidence>
<reference evidence="2" key="1">
    <citation type="journal article" date="2014" name="PLoS Genet.">
        <title>Signature Gene Expression Reveals Novel Clues to the Molecular Mechanisms of Dimorphic Transition in Penicillium marneffei.</title>
        <authorList>
            <person name="Yang E."/>
            <person name="Wang G."/>
            <person name="Cai J."/>
            <person name="Woo P.C."/>
            <person name="Lau S.K."/>
            <person name="Yuen K.-Y."/>
            <person name="Chow W.-N."/>
            <person name="Lin X."/>
        </authorList>
    </citation>
    <scope>NUCLEOTIDE SEQUENCE [LARGE SCALE GENOMIC DNA]</scope>
    <source>
        <strain evidence="2">PM1</strain>
    </source>
</reference>
<dbReference type="HOGENOM" id="CLU_026457_5_0_1"/>